<dbReference type="EMBL" id="VBWN01000014">
    <property type="protein sequence ID" value="TLF38797.1"/>
    <property type="molecule type" value="Genomic_DNA"/>
</dbReference>
<dbReference type="Proteomes" id="UP000307781">
    <property type="component" value="Unassembled WGS sequence"/>
</dbReference>
<organism evidence="1 2">
    <name type="scientific">Lacticaseibacillus zeae</name>
    <name type="common">Lactobacillus zeae</name>
    <dbReference type="NCBI Taxonomy" id="57037"/>
    <lineage>
        <taxon>Bacteria</taxon>
        <taxon>Bacillati</taxon>
        <taxon>Bacillota</taxon>
        <taxon>Bacilli</taxon>
        <taxon>Lactobacillales</taxon>
        <taxon>Lactobacillaceae</taxon>
        <taxon>Lacticaseibacillus</taxon>
    </lineage>
</organism>
<name>A0A5R8LNJ3_LACZE</name>
<sequence>MASRFDLLNADAPIVTNSPWFGTVLEYSMALVTKTRVVAAVDYKDTVKYQKSASKQVKASCSNYSPPFRLAVFRLIQTFYISFCLHPIHFCILRICSH</sequence>
<accession>A0A5R8LNJ3</accession>
<protein>
    <submittedName>
        <fullName evidence="1">Uncharacterized protein</fullName>
    </submittedName>
</protein>
<reference evidence="1 2" key="1">
    <citation type="submission" date="2019-05" db="EMBL/GenBank/DDBJ databases">
        <title>Genome-based reclassification of Lactobacillus casei as Lactobacillus casei subsp. casei. subsp.nov., description of Lactobacillus casei subsp. zeae subsp. nov., and emended description of Lactobacillus casei.</title>
        <authorList>
            <person name="Huang C.-H."/>
        </authorList>
    </citation>
    <scope>NUCLEOTIDE SEQUENCE [LARGE SCALE GENOMIC DNA]</scope>
    <source>
        <strain evidence="1 2">CRBIP24.58</strain>
    </source>
</reference>
<proteinExistence type="predicted"/>
<evidence type="ECO:0000313" key="2">
    <source>
        <dbReference type="Proteomes" id="UP000307781"/>
    </source>
</evidence>
<gene>
    <name evidence="1" type="ORF">FEI14_13735</name>
</gene>
<comment type="caution">
    <text evidence="1">The sequence shown here is derived from an EMBL/GenBank/DDBJ whole genome shotgun (WGS) entry which is preliminary data.</text>
</comment>
<dbReference type="AlphaFoldDB" id="A0A5R8LNJ3"/>
<evidence type="ECO:0000313" key="1">
    <source>
        <dbReference type="EMBL" id="TLF38797.1"/>
    </source>
</evidence>